<proteinExistence type="predicted"/>
<keyword evidence="3" id="KW-0233">DNA recombination</keyword>
<dbReference type="InterPro" id="IPR001207">
    <property type="entry name" value="Transposase_mutator"/>
</dbReference>
<dbReference type="EMBL" id="AUZY01010055">
    <property type="protein sequence ID" value="EQD40000.1"/>
    <property type="molecule type" value="Genomic_DNA"/>
</dbReference>
<feature type="non-terminal residue" evidence="4">
    <location>
        <position position="234"/>
    </location>
</feature>
<keyword evidence="2" id="KW-0238">DNA-binding</keyword>
<evidence type="ECO:0000256" key="1">
    <source>
        <dbReference type="ARBA" id="ARBA00022578"/>
    </source>
</evidence>
<dbReference type="GO" id="GO:0006313">
    <property type="term" value="P:DNA transposition"/>
    <property type="evidence" value="ECO:0007669"/>
    <property type="project" value="InterPro"/>
</dbReference>
<reference evidence="4" key="1">
    <citation type="submission" date="2013-08" db="EMBL/GenBank/DDBJ databases">
        <authorList>
            <person name="Mendez C."/>
            <person name="Richter M."/>
            <person name="Ferrer M."/>
            <person name="Sanchez J."/>
        </authorList>
    </citation>
    <scope>NUCLEOTIDE SEQUENCE</scope>
</reference>
<evidence type="ECO:0000256" key="2">
    <source>
        <dbReference type="ARBA" id="ARBA00023125"/>
    </source>
</evidence>
<organism evidence="4">
    <name type="scientific">mine drainage metagenome</name>
    <dbReference type="NCBI Taxonomy" id="410659"/>
    <lineage>
        <taxon>unclassified sequences</taxon>
        <taxon>metagenomes</taxon>
        <taxon>ecological metagenomes</taxon>
    </lineage>
</organism>
<keyword evidence="1" id="KW-0815">Transposition</keyword>
<gene>
    <name evidence="4" type="ORF">B1B_15125</name>
</gene>
<protein>
    <submittedName>
        <fullName evidence="4">Transposase, mutator type</fullName>
    </submittedName>
</protein>
<accession>T1ADM3</accession>
<evidence type="ECO:0000256" key="3">
    <source>
        <dbReference type="ARBA" id="ARBA00023172"/>
    </source>
</evidence>
<dbReference type="AlphaFoldDB" id="T1ADM3"/>
<dbReference type="GO" id="GO:0003677">
    <property type="term" value="F:DNA binding"/>
    <property type="evidence" value="ECO:0007669"/>
    <property type="project" value="UniProtKB-KW"/>
</dbReference>
<feature type="non-terminal residue" evidence="4">
    <location>
        <position position="1"/>
    </location>
</feature>
<sequence>PVRRPRVRGVEGGEAHLVSYDTFTTLDLLTEHSVATMLAGLSTRRYPVGLEPVGSKVEATACSISRSAVSRRFVAATRSRLSAFRSRDLSEERFLVVFADGFDFAGQTMVGALGVTAEGAKVPLGVVQGSTENATVVRSLITGLRDRGLNGEGGILFVLDGGKALHRAVQDVYGTRAVIQRCRLHKERNVLDHLPEAERGLILAQMRRAWKNPDADQAAKDLRTLAGRLDEVNP</sequence>
<reference evidence="4" key="2">
    <citation type="journal article" date="2014" name="ISME J.">
        <title>Microbial stratification in low pH oxic and suboxic macroscopic growths along an acid mine drainage.</title>
        <authorList>
            <person name="Mendez-Garcia C."/>
            <person name="Mesa V."/>
            <person name="Sprenger R.R."/>
            <person name="Richter M."/>
            <person name="Diez M.S."/>
            <person name="Solano J."/>
            <person name="Bargiela R."/>
            <person name="Golyshina O.V."/>
            <person name="Manteca A."/>
            <person name="Ramos J.L."/>
            <person name="Gallego J.R."/>
            <person name="Llorente I."/>
            <person name="Martins Dos Santos V.A."/>
            <person name="Jensen O.N."/>
            <person name="Pelaez A.I."/>
            <person name="Sanchez J."/>
            <person name="Ferrer M."/>
        </authorList>
    </citation>
    <scope>NUCLEOTIDE SEQUENCE</scope>
</reference>
<comment type="caution">
    <text evidence="4">The sequence shown here is derived from an EMBL/GenBank/DDBJ whole genome shotgun (WGS) entry which is preliminary data.</text>
</comment>
<evidence type="ECO:0000313" key="4">
    <source>
        <dbReference type="EMBL" id="EQD40000.1"/>
    </source>
</evidence>
<name>T1ADM3_9ZZZZ</name>
<dbReference type="Pfam" id="PF00872">
    <property type="entry name" value="Transposase_mut"/>
    <property type="match status" value="1"/>
</dbReference>
<dbReference type="PANTHER" id="PTHR33217">
    <property type="entry name" value="TRANSPOSASE FOR INSERTION SEQUENCE ELEMENT IS1081"/>
    <property type="match status" value="1"/>
</dbReference>
<dbReference type="PANTHER" id="PTHR33217:SF7">
    <property type="entry name" value="TRANSPOSASE FOR INSERTION SEQUENCE ELEMENT IS1081"/>
    <property type="match status" value="1"/>
</dbReference>
<dbReference type="GO" id="GO:0004803">
    <property type="term" value="F:transposase activity"/>
    <property type="evidence" value="ECO:0007669"/>
    <property type="project" value="InterPro"/>
</dbReference>